<keyword evidence="4" id="KW-1185">Reference proteome</keyword>
<protein>
    <recommendedName>
        <fullName evidence="2">RRM domain-containing protein</fullName>
    </recommendedName>
</protein>
<gene>
    <name evidence="3" type="ORF">ERUC_LOCUS12751</name>
</gene>
<dbReference type="InterPro" id="IPR000504">
    <property type="entry name" value="RRM_dom"/>
</dbReference>
<dbReference type="InterPro" id="IPR035979">
    <property type="entry name" value="RBD_domain_sf"/>
</dbReference>
<accession>A0ABC8JLS1</accession>
<dbReference type="Proteomes" id="UP001642260">
    <property type="component" value="Unassembled WGS sequence"/>
</dbReference>
<evidence type="ECO:0000313" key="3">
    <source>
        <dbReference type="EMBL" id="CAH8332986.1"/>
    </source>
</evidence>
<dbReference type="AlphaFoldDB" id="A0ABC8JLS1"/>
<reference evidence="3 4" key="1">
    <citation type="submission" date="2022-03" db="EMBL/GenBank/DDBJ databases">
        <authorList>
            <person name="Macdonald S."/>
            <person name="Ahmed S."/>
            <person name="Newling K."/>
        </authorList>
    </citation>
    <scope>NUCLEOTIDE SEQUENCE [LARGE SCALE GENOMIC DNA]</scope>
</reference>
<organism evidence="3 4">
    <name type="scientific">Eruca vesicaria subsp. sativa</name>
    <name type="common">Garden rocket</name>
    <name type="synonym">Eruca sativa</name>
    <dbReference type="NCBI Taxonomy" id="29727"/>
    <lineage>
        <taxon>Eukaryota</taxon>
        <taxon>Viridiplantae</taxon>
        <taxon>Streptophyta</taxon>
        <taxon>Embryophyta</taxon>
        <taxon>Tracheophyta</taxon>
        <taxon>Spermatophyta</taxon>
        <taxon>Magnoliopsida</taxon>
        <taxon>eudicotyledons</taxon>
        <taxon>Gunneridae</taxon>
        <taxon>Pentapetalae</taxon>
        <taxon>rosids</taxon>
        <taxon>malvids</taxon>
        <taxon>Brassicales</taxon>
        <taxon>Brassicaceae</taxon>
        <taxon>Brassiceae</taxon>
        <taxon>Eruca</taxon>
    </lineage>
</organism>
<dbReference type="Gene3D" id="3.30.70.330">
    <property type="match status" value="1"/>
</dbReference>
<comment type="caution">
    <text evidence="3">The sequence shown here is derived from an EMBL/GenBank/DDBJ whole genome shotgun (WGS) entry which is preliminary data.</text>
</comment>
<sequence length="178" mass="20229">MIHDFPFVFSWSYLFQQTVKPFTTRFHELQKLDKDYFESLKPAEMLSTATKILASLGHESSGKWLGTRQIRWPTKGATSGKDKMSSDSKSVVELNIGVSRTMLNAKYTTVYIGNLDTEVSQVDRHRHFFSLGAGVIDEVRVQRDKGFGFVRYSTHLETAFAIQLGNTHSYLGGMHLRS</sequence>
<dbReference type="InterPro" id="IPR012677">
    <property type="entry name" value="Nucleotide-bd_a/b_plait_sf"/>
</dbReference>
<name>A0ABC8JLS1_ERUVS</name>
<dbReference type="SUPFAM" id="SSF54928">
    <property type="entry name" value="RNA-binding domain, RBD"/>
    <property type="match status" value="1"/>
</dbReference>
<keyword evidence="1" id="KW-0694">RNA-binding</keyword>
<proteinExistence type="predicted"/>
<dbReference type="EMBL" id="CAKOAT010120710">
    <property type="protein sequence ID" value="CAH8332986.1"/>
    <property type="molecule type" value="Genomic_DNA"/>
</dbReference>
<dbReference type="PROSITE" id="PS50102">
    <property type="entry name" value="RRM"/>
    <property type="match status" value="1"/>
</dbReference>
<evidence type="ECO:0000259" key="2">
    <source>
        <dbReference type="PROSITE" id="PS50102"/>
    </source>
</evidence>
<dbReference type="SMART" id="SM00360">
    <property type="entry name" value="RRM"/>
    <property type="match status" value="1"/>
</dbReference>
<evidence type="ECO:0000313" key="4">
    <source>
        <dbReference type="Proteomes" id="UP001642260"/>
    </source>
</evidence>
<dbReference type="GO" id="GO:0003723">
    <property type="term" value="F:RNA binding"/>
    <property type="evidence" value="ECO:0007669"/>
    <property type="project" value="UniProtKB-UniRule"/>
</dbReference>
<dbReference type="Pfam" id="PF00076">
    <property type="entry name" value="RRM_1"/>
    <property type="match status" value="1"/>
</dbReference>
<evidence type="ECO:0000256" key="1">
    <source>
        <dbReference type="PROSITE-ProRule" id="PRU00176"/>
    </source>
</evidence>
<feature type="domain" description="RRM" evidence="2">
    <location>
        <begin position="108"/>
        <end position="178"/>
    </location>
</feature>